<feature type="domain" description="CCHC-type" evidence="3">
    <location>
        <begin position="275"/>
        <end position="288"/>
    </location>
</feature>
<dbReference type="FunFam" id="1.10.340.70:FF:000001">
    <property type="entry name" value="Retrovirus-related Pol polyprotein from transposon gypsy-like Protein"/>
    <property type="match status" value="1"/>
</dbReference>
<dbReference type="InterPro" id="IPR021109">
    <property type="entry name" value="Peptidase_aspartic_dom_sf"/>
</dbReference>
<keyword evidence="1" id="KW-0862">Zinc</keyword>
<dbReference type="InterPro" id="IPR041588">
    <property type="entry name" value="Integrase_H2C2"/>
</dbReference>
<dbReference type="PANTHER" id="PTHR37984">
    <property type="entry name" value="PROTEIN CBG26694"/>
    <property type="match status" value="1"/>
</dbReference>
<dbReference type="GO" id="GO:0003676">
    <property type="term" value="F:nucleic acid binding"/>
    <property type="evidence" value="ECO:0007669"/>
    <property type="project" value="InterPro"/>
</dbReference>
<sequence>MPDCLTHREIQRQVLKETSRMAKTTNHCSPNNKEQDIRTWWNRVELFVENNKIVDADLRNCVATFLDDNYLSMFEFRVPKGPVDMFELEKQMVKMFGQQPASQFNEFYNRKQLPGEDFRDFYTNLWILARNAFVYAGDFDQSRYDYLVKERFITGLSEKAVFWRVEVSNPQTCSEAYDLVVQTYARLQILNRNQPNPIISEKMGDQENAYQGTHKHVKWSDLHNTPDGEKVCLFCSKKGHWGADCYLRKNQMNESSLKMREQFEQPISQGNGKLCLHCGKPGHLIADCYSRKKQMKLSMLGNKNRAEQSLSNQVINQIMFDKSIVGTLEMNSKSVSFLLDTGTVSTIVAKRIWDHCKTPDSALEPLDETLETCVGGPVKVIGKGKCSVKLISFESEMEIIVVDELVNDCLLGLDVAYKLADIKDYLECIRSALSQRKSGTILTCNFTEVPDCEGDNSGTVEEPANIGTVNAATYKDPGVVINNLVLQQTDLNEDQLEDDAIAELHSWIRTGAKPDTCDKTNPELFIYWCQFGRFKIFGKNVYRRFDKEESRIHYQYVVPVKDRTEVLNKVHNDPFSGHLGVDKTTDKIRHRFYWPKYLKDVAEYIQQCDQCALVKAPKSYTKQPIVPIRSSRPFRLITWEILGPLPRTESDSLYILVIVCHFSKFVELLSAEIAKGGRSGGFKVRADLLRCYETVAQNADVKVSKFKFYANRNVRPFGYALGGRKLSQKWKGPITVVEVLSENNYLILVDANQKKQLVHANRLKRCFKPPSNTCYKTMIEESVNSSGDAQADWSPEAESQVTETNEEHNSAAEINPENNQPENRTESGPDTSVFEPNYYLRRQVDVAKNELSGGKQEDTVRPKRSRRPPDRSQYL</sequence>
<dbReference type="SUPFAM" id="SSF57756">
    <property type="entry name" value="Retrovirus zinc finger-like domains"/>
    <property type="match status" value="1"/>
</dbReference>
<proteinExistence type="predicted"/>
<dbReference type="Proteomes" id="UP000276133">
    <property type="component" value="Unassembled WGS sequence"/>
</dbReference>
<name>A0A3M7Q2Y9_BRAPC</name>
<dbReference type="InterPro" id="IPR036875">
    <property type="entry name" value="Znf_CCHC_sf"/>
</dbReference>
<dbReference type="PROSITE" id="PS50158">
    <property type="entry name" value="ZF_CCHC"/>
    <property type="match status" value="1"/>
</dbReference>
<feature type="region of interest" description="Disordered" evidence="2">
    <location>
        <begin position="785"/>
        <end position="875"/>
    </location>
</feature>
<evidence type="ECO:0000313" key="5">
    <source>
        <dbReference type="Proteomes" id="UP000276133"/>
    </source>
</evidence>
<dbReference type="Gene3D" id="2.40.70.10">
    <property type="entry name" value="Acid Proteases"/>
    <property type="match status" value="1"/>
</dbReference>
<evidence type="ECO:0000256" key="1">
    <source>
        <dbReference type="PROSITE-ProRule" id="PRU00047"/>
    </source>
</evidence>
<organism evidence="4 5">
    <name type="scientific">Brachionus plicatilis</name>
    <name type="common">Marine rotifer</name>
    <name type="synonym">Brachionus muelleri</name>
    <dbReference type="NCBI Taxonomy" id="10195"/>
    <lineage>
        <taxon>Eukaryota</taxon>
        <taxon>Metazoa</taxon>
        <taxon>Spiralia</taxon>
        <taxon>Gnathifera</taxon>
        <taxon>Rotifera</taxon>
        <taxon>Eurotatoria</taxon>
        <taxon>Monogononta</taxon>
        <taxon>Pseudotrocha</taxon>
        <taxon>Ploima</taxon>
        <taxon>Brachionidae</taxon>
        <taxon>Brachionus</taxon>
    </lineage>
</organism>
<dbReference type="STRING" id="10195.A0A3M7Q2Y9"/>
<comment type="caution">
    <text evidence="4">The sequence shown here is derived from an EMBL/GenBank/DDBJ whole genome shotgun (WGS) entry which is preliminary data.</text>
</comment>
<evidence type="ECO:0000256" key="2">
    <source>
        <dbReference type="SAM" id="MobiDB-lite"/>
    </source>
</evidence>
<evidence type="ECO:0000313" key="4">
    <source>
        <dbReference type="EMBL" id="RNA05539.1"/>
    </source>
</evidence>
<dbReference type="SMART" id="SM00343">
    <property type="entry name" value="ZnF_C2HC"/>
    <property type="match status" value="2"/>
</dbReference>
<dbReference type="InterPro" id="IPR001878">
    <property type="entry name" value="Znf_CCHC"/>
</dbReference>
<accession>A0A3M7Q2Y9</accession>
<dbReference type="GO" id="GO:0008270">
    <property type="term" value="F:zinc ion binding"/>
    <property type="evidence" value="ECO:0007669"/>
    <property type="project" value="UniProtKB-KW"/>
</dbReference>
<dbReference type="SUPFAM" id="SSF50630">
    <property type="entry name" value="Acid proteases"/>
    <property type="match status" value="1"/>
</dbReference>
<dbReference type="OrthoDB" id="115435at2759"/>
<dbReference type="InterPro" id="IPR050951">
    <property type="entry name" value="Retrovirus_Pol_polyprotein"/>
</dbReference>
<dbReference type="AlphaFoldDB" id="A0A3M7Q2Y9"/>
<keyword evidence="1" id="KW-0479">Metal-binding</keyword>
<keyword evidence="5" id="KW-1185">Reference proteome</keyword>
<dbReference type="Gene3D" id="1.10.340.70">
    <property type="match status" value="1"/>
</dbReference>
<keyword evidence="1" id="KW-0863">Zinc-finger</keyword>
<dbReference type="PANTHER" id="PTHR37984:SF15">
    <property type="entry name" value="INTEGRASE CATALYTIC DOMAIN-CONTAINING PROTEIN"/>
    <property type="match status" value="1"/>
</dbReference>
<dbReference type="EMBL" id="REGN01007676">
    <property type="protein sequence ID" value="RNA05539.1"/>
    <property type="molecule type" value="Genomic_DNA"/>
</dbReference>
<dbReference type="Gene3D" id="4.10.60.10">
    <property type="entry name" value="Zinc finger, CCHC-type"/>
    <property type="match status" value="1"/>
</dbReference>
<feature type="compositionally biased region" description="Polar residues" evidence="2">
    <location>
        <begin position="816"/>
        <end position="830"/>
    </location>
</feature>
<dbReference type="Pfam" id="PF17921">
    <property type="entry name" value="Integrase_H2C2"/>
    <property type="match status" value="1"/>
</dbReference>
<reference evidence="4 5" key="1">
    <citation type="journal article" date="2018" name="Sci. Rep.">
        <title>Genomic signatures of local adaptation to the degree of environmental predictability in rotifers.</title>
        <authorList>
            <person name="Franch-Gras L."/>
            <person name="Hahn C."/>
            <person name="Garcia-Roger E.M."/>
            <person name="Carmona M.J."/>
            <person name="Serra M."/>
            <person name="Gomez A."/>
        </authorList>
    </citation>
    <scope>NUCLEOTIDE SEQUENCE [LARGE SCALE GENOMIC DNA]</scope>
    <source>
        <strain evidence="4">HYR1</strain>
    </source>
</reference>
<gene>
    <name evidence="4" type="ORF">BpHYR1_030842</name>
</gene>
<protein>
    <submittedName>
        <fullName evidence="4">Retrovirus-related Pol poly from transposon</fullName>
    </submittedName>
</protein>
<evidence type="ECO:0000259" key="3">
    <source>
        <dbReference type="PROSITE" id="PS50158"/>
    </source>
</evidence>